<keyword evidence="2" id="KW-1133">Transmembrane helix</keyword>
<proteinExistence type="predicted"/>
<feature type="region of interest" description="Disordered" evidence="1">
    <location>
        <begin position="236"/>
        <end position="257"/>
    </location>
</feature>
<feature type="transmembrane region" description="Helical" evidence="2">
    <location>
        <begin position="611"/>
        <end position="629"/>
    </location>
</feature>
<comment type="caution">
    <text evidence="3">The sequence shown here is derived from an EMBL/GenBank/DDBJ whole genome shotgun (WGS) entry which is preliminary data.</text>
</comment>
<protein>
    <recommendedName>
        <fullName evidence="5">Carbohydrate-binding domain-containing protein</fullName>
    </recommendedName>
</protein>
<keyword evidence="2" id="KW-0472">Membrane</keyword>
<evidence type="ECO:0008006" key="5">
    <source>
        <dbReference type="Google" id="ProtNLM"/>
    </source>
</evidence>
<dbReference type="EMBL" id="DUAV01000007">
    <property type="protein sequence ID" value="HIG63044.1"/>
    <property type="molecule type" value="Genomic_DNA"/>
</dbReference>
<feature type="compositionally biased region" description="Polar residues" evidence="1">
    <location>
        <begin position="244"/>
        <end position="253"/>
    </location>
</feature>
<dbReference type="Proteomes" id="UP000589516">
    <property type="component" value="Unassembled WGS sequence"/>
</dbReference>
<evidence type="ECO:0000256" key="2">
    <source>
        <dbReference type="SAM" id="Phobius"/>
    </source>
</evidence>
<dbReference type="AlphaFoldDB" id="A0A7C8DCF4"/>
<accession>A0A7C8DCF4</accession>
<evidence type="ECO:0000313" key="3">
    <source>
        <dbReference type="EMBL" id="HIG63044.1"/>
    </source>
</evidence>
<sequence length="639" mass="69010">MTIVVILLLISLFAYLVLWKAQEYEGLINIDGDMGDWDGVTRTADALGDIGNANIDMIGHAFRIDTIYLSLLTTTAEPIFTSQEGHTLRVLIDSDENAMTGYALPGIGADHLIEVYGQSQTTLSSSGLTNVTVLYTFDDSRDRYDWNGFTALTWLEARTDSTGTSVEMQVPLFDLGMSRSADARLLWQTGDSMGNADLGDDIVSLKSGDIALDSAVSNARQVANSQRTGPVISIDGQFDDWTPISKQSDSSGDAGNPNIDLSEYATIQQSGLTSFYLKVEGDVLAGVAIPKLESRSRPSGDLTGEPEQVSGNQQSTPLPVDTSIDAIRLFFDTDDDFFTGYQGLEVQMGADMMIEITGHFGVIGQRVIKAYTGDGDDFAWGSATSIDAAAAGSEIELEAYIPGSDSSYYIHLTSWDNAMDSAGAYLQEDKSGSRGTVSWPSSWTLLIDDGDDGVTADVEILFLRYATDDDHIYFQIETEADVSLSDSTFAILLDNVSDTGQTYETICHTRQPTSTARTYISKWVDGEWASRVGLGSSHLRINNGDFSGVELACDSDSSTLGFTFTFGSDKAAAVSGDGDDDWFSQAWAEENTPTSGSGMDDITASIAVPEFSSLLMPIASVMLIVGYNYRSRRNSSLRT</sequence>
<feature type="region of interest" description="Disordered" evidence="1">
    <location>
        <begin position="294"/>
        <end position="317"/>
    </location>
</feature>
<gene>
    <name evidence="3" type="ORF">EYQ16_00770</name>
</gene>
<organism evidence="3 4">
    <name type="scientific">Marine Group III euryarchaeote</name>
    <dbReference type="NCBI Taxonomy" id="2173149"/>
    <lineage>
        <taxon>Archaea</taxon>
        <taxon>Methanobacteriati</taxon>
        <taxon>Thermoplasmatota</taxon>
        <taxon>Thermoplasmata</taxon>
        <taxon>Candidatus Thermoprofundales</taxon>
    </lineage>
</organism>
<name>A0A7C8DCF4_9ARCH</name>
<keyword evidence="2" id="KW-0812">Transmembrane</keyword>
<reference evidence="4" key="1">
    <citation type="journal article" date="2019" name="bioRxiv">
        <title>Genome diversification in globally distributed novel marine Proteobacteria is linked to environmental adaptation.</title>
        <authorList>
            <person name="Zhou Z."/>
            <person name="Tran P.Q."/>
            <person name="Kieft K."/>
            <person name="Anantharaman K."/>
        </authorList>
    </citation>
    <scope>NUCLEOTIDE SEQUENCE [LARGE SCALE GENOMIC DNA]</scope>
</reference>
<evidence type="ECO:0000313" key="4">
    <source>
        <dbReference type="Proteomes" id="UP000589516"/>
    </source>
</evidence>
<evidence type="ECO:0000256" key="1">
    <source>
        <dbReference type="SAM" id="MobiDB-lite"/>
    </source>
</evidence>